<dbReference type="EMBL" id="LAZR01010494">
    <property type="protein sequence ID" value="KKM66618.1"/>
    <property type="molecule type" value="Genomic_DNA"/>
</dbReference>
<gene>
    <name evidence="2" type="ORF">LCGC14_1479380</name>
</gene>
<organism evidence="2">
    <name type="scientific">marine sediment metagenome</name>
    <dbReference type="NCBI Taxonomy" id="412755"/>
    <lineage>
        <taxon>unclassified sequences</taxon>
        <taxon>metagenomes</taxon>
        <taxon>ecological metagenomes</taxon>
    </lineage>
</organism>
<keyword evidence="1" id="KW-0472">Membrane</keyword>
<sequence length="133" mass="15917">MIEYTTKKVGERRKFREFIAKWGYFKFVIFWMRGRLKIETTFDNWDKNKRRKKMGKTLTITEVIIVIAVFSLLTAIVILGISRARQFANCVAEGNPEKWCQDNFKILEKGKEKQQLENEKTILSDFEKDIKEW</sequence>
<keyword evidence="1" id="KW-0812">Transmembrane</keyword>
<reference evidence="2" key="1">
    <citation type="journal article" date="2015" name="Nature">
        <title>Complex archaea that bridge the gap between prokaryotes and eukaryotes.</title>
        <authorList>
            <person name="Spang A."/>
            <person name="Saw J.H."/>
            <person name="Jorgensen S.L."/>
            <person name="Zaremba-Niedzwiedzka K."/>
            <person name="Martijn J."/>
            <person name="Lind A.E."/>
            <person name="van Eijk R."/>
            <person name="Schleper C."/>
            <person name="Guy L."/>
            <person name="Ettema T.J."/>
        </authorList>
    </citation>
    <scope>NUCLEOTIDE SEQUENCE</scope>
</reference>
<protein>
    <submittedName>
        <fullName evidence="2">Uncharacterized protein</fullName>
    </submittedName>
</protein>
<dbReference type="AlphaFoldDB" id="A0A0F9JAL1"/>
<evidence type="ECO:0000256" key="1">
    <source>
        <dbReference type="SAM" id="Phobius"/>
    </source>
</evidence>
<keyword evidence="1" id="KW-1133">Transmembrane helix</keyword>
<proteinExistence type="predicted"/>
<comment type="caution">
    <text evidence="2">The sequence shown here is derived from an EMBL/GenBank/DDBJ whole genome shotgun (WGS) entry which is preliminary data.</text>
</comment>
<name>A0A0F9JAL1_9ZZZZ</name>
<feature type="transmembrane region" description="Helical" evidence="1">
    <location>
        <begin position="57"/>
        <end position="81"/>
    </location>
</feature>
<evidence type="ECO:0000313" key="2">
    <source>
        <dbReference type="EMBL" id="KKM66618.1"/>
    </source>
</evidence>
<accession>A0A0F9JAL1</accession>